<dbReference type="Gene3D" id="3.40.50.720">
    <property type="entry name" value="NAD(P)-binding Rossmann-like Domain"/>
    <property type="match status" value="1"/>
</dbReference>
<comment type="similarity">
    <text evidence="1 2">Belongs to the short-chain dehydrogenases/reductases (SDR) family.</text>
</comment>
<gene>
    <name evidence="3" type="ORF">EDB81DRAFT_233607</name>
</gene>
<dbReference type="AlphaFoldDB" id="A0A9P9DH91"/>
<comment type="caution">
    <text evidence="3">The sequence shown here is derived from an EMBL/GenBank/DDBJ whole genome shotgun (WGS) entry which is preliminary data.</text>
</comment>
<evidence type="ECO:0000313" key="4">
    <source>
        <dbReference type="Proteomes" id="UP000738349"/>
    </source>
</evidence>
<evidence type="ECO:0008006" key="5">
    <source>
        <dbReference type="Google" id="ProtNLM"/>
    </source>
</evidence>
<evidence type="ECO:0000256" key="2">
    <source>
        <dbReference type="RuleBase" id="RU000363"/>
    </source>
</evidence>
<dbReference type="GO" id="GO:0016491">
    <property type="term" value="F:oxidoreductase activity"/>
    <property type="evidence" value="ECO:0007669"/>
    <property type="project" value="TreeGrafter"/>
</dbReference>
<dbReference type="SUPFAM" id="SSF51735">
    <property type="entry name" value="NAD(P)-binding Rossmann-fold domains"/>
    <property type="match status" value="1"/>
</dbReference>
<reference evidence="3" key="1">
    <citation type="journal article" date="2021" name="Nat. Commun.">
        <title>Genetic determinants of endophytism in the Arabidopsis root mycobiome.</title>
        <authorList>
            <person name="Mesny F."/>
            <person name="Miyauchi S."/>
            <person name="Thiergart T."/>
            <person name="Pickel B."/>
            <person name="Atanasova L."/>
            <person name="Karlsson M."/>
            <person name="Huettel B."/>
            <person name="Barry K.W."/>
            <person name="Haridas S."/>
            <person name="Chen C."/>
            <person name="Bauer D."/>
            <person name="Andreopoulos W."/>
            <person name="Pangilinan J."/>
            <person name="LaButti K."/>
            <person name="Riley R."/>
            <person name="Lipzen A."/>
            <person name="Clum A."/>
            <person name="Drula E."/>
            <person name="Henrissat B."/>
            <person name="Kohler A."/>
            <person name="Grigoriev I.V."/>
            <person name="Martin F.M."/>
            <person name="Hacquard S."/>
        </authorList>
    </citation>
    <scope>NUCLEOTIDE SEQUENCE</scope>
    <source>
        <strain evidence="3">MPI-CAGE-AT-0147</strain>
    </source>
</reference>
<dbReference type="GO" id="GO:0005737">
    <property type="term" value="C:cytoplasm"/>
    <property type="evidence" value="ECO:0007669"/>
    <property type="project" value="TreeGrafter"/>
</dbReference>
<proteinExistence type="inferred from homology"/>
<dbReference type="PANTHER" id="PTHR43544">
    <property type="entry name" value="SHORT-CHAIN DEHYDROGENASE/REDUCTASE"/>
    <property type="match status" value="1"/>
</dbReference>
<accession>A0A9P9DH91</accession>
<name>A0A9P9DH91_9HYPO</name>
<dbReference type="InterPro" id="IPR036291">
    <property type="entry name" value="NAD(P)-bd_dom_sf"/>
</dbReference>
<dbReference type="InterPro" id="IPR051468">
    <property type="entry name" value="Fungal_SecMetab_SDRs"/>
</dbReference>
<dbReference type="Pfam" id="PF00106">
    <property type="entry name" value="adh_short"/>
    <property type="match status" value="1"/>
</dbReference>
<keyword evidence="4" id="KW-1185">Reference proteome</keyword>
<dbReference type="OrthoDB" id="1933717at2759"/>
<dbReference type="PRINTS" id="PR00081">
    <property type="entry name" value="GDHRDH"/>
</dbReference>
<dbReference type="EMBL" id="JAGMUV010000026">
    <property type="protein sequence ID" value="KAH7119166.1"/>
    <property type="molecule type" value="Genomic_DNA"/>
</dbReference>
<dbReference type="PANTHER" id="PTHR43544:SF32">
    <property type="entry name" value="CHAIN DEHYDROGENASE, PUTATIVE (AFU_ORTHOLOGUE AFUA_5G01530)-RELATED"/>
    <property type="match status" value="1"/>
</dbReference>
<dbReference type="GO" id="GO:0019748">
    <property type="term" value="P:secondary metabolic process"/>
    <property type="evidence" value="ECO:0007669"/>
    <property type="project" value="TreeGrafter"/>
</dbReference>
<dbReference type="PRINTS" id="PR00080">
    <property type="entry name" value="SDRFAMILY"/>
</dbReference>
<dbReference type="Proteomes" id="UP000738349">
    <property type="component" value="Unassembled WGS sequence"/>
</dbReference>
<sequence length="255" mass="27830">MAMAPNKRIILVTGANSGIGYDTSYALANDSPDNHVIMGARSSAKGLAALTEIQARKPAGTLSFLELDITSDESIKAAVQKLASDFVILDVLVNNAGISGKEEVSRENFHTVFDTNVFGTMLLTQALEPLLRKSLDPRIINVSSTLGSITLRNDHSSAYTQVTGETYRVSKAALNMITGIQAYQYKKWEHPAKVWSFCPGFVVTNLTGEEDRQNRIDQGAESSETSAQGITEIVRGDRDGEVNQFLTKRGEVFPW</sequence>
<evidence type="ECO:0000313" key="3">
    <source>
        <dbReference type="EMBL" id="KAH7119166.1"/>
    </source>
</evidence>
<protein>
    <recommendedName>
        <fullName evidence="5">Short chain dehydrogenase</fullName>
    </recommendedName>
</protein>
<organism evidence="3 4">
    <name type="scientific">Dactylonectria macrodidyma</name>
    <dbReference type="NCBI Taxonomy" id="307937"/>
    <lineage>
        <taxon>Eukaryota</taxon>
        <taxon>Fungi</taxon>
        <taxon>Dikarya</taxon>
        <taxon>Ascomycota</taxon>
        <taxon>Pezizomycotina</taxon>
        <taxon>Sordariomycetes</taxon>
        <taxon>Hypocreomycetidae</taxon>
        <taxon>Hypocreales</taxon>
        <taxon>Nectriaceae</taxon>
        <taxon>Dactylonectria</taxon>
    </lineage>
</organism>
<evidence type="ECO:0000256" key="1">
    <source>
        <dbReference type="ARBA" id="ARBA00006484"/>
    </source>
</evidence>
<dbReference type="InterPro" id="IPR002347">
    <property type="entry name" value="SDR_fam"/>
</dbReference>